<sequence>MKSESKTVPVRELDRFTLRVADETLAAIDALCAVRPGNVSRNTWITEAVQEKLLRDTTKSLVPDNDRSAHG</sequence>
<protein>
    <recommendedName>
        <fullName evidence="3">Ribbon-helix-helix protein, CopG family</fullName>
    </recommendedName>
</protein>
<proteinExistence type="predicted"/>
<reference evidence="1 2" key="1">
    <citation type="submission" date="2018-12" db="EMBL/GenBank/DDBJ databases">
        <title>bacterium Hansschlegelia zhihuaiae S113.</title>
        <authorList>
            <person name="He J."/>
        </authorList>
    </citation>
    <scope>NUCLEOTIDE SEQUENCE [LARGE SCALE GENOMIC DNA]</scope>
    <source>
        <strain evidence="1 2">S 113</strain>
    </source>
</reference>
<dbReference type="OrthoDB" id="7997911at2"/>
<evidence type="ECO:0000313" key="2">
    <source>
        <dbReference type="Proteomes" id="UP000289708"/>
    </source>
</evidence>
<dbReference type="EMBL" id="RYFI01000015">
    <property type="protein sequence ID" value="RXF71524.1"/>
    <property type="molecule type" value="Genomic_DNA"/>
</dbReference>
<gene>
    <name evidence="1" type="ORF">EK403_15805</name>
</gene>
<evidence type="ECO:0000313" key="1">
    <source>
        <dbReference type="EMBL" id="RXF71524.1"/>
    </source>
</evidence>
<dbReference type="AlphaFoldDB" id="A0A4Q0ME68"/>
<organism evidence="1 2">
    <name type="scientific">Hansschlegelia zhihuaiae</name>
    <dbReference type="NCBI Taxonomy" id="405005"/>
    <lineage>
        <taxon>Bacteria</taxon>
        <taxon>Pseudomonadati</taxon>
        <taxon>Pseudomonadota</taxon>
        <taxon>Alphaproteobacteria</taxon>
        <taxon>Hyphomicrobiales</taxon>
        <taxon>Methylopilaceae</taxon>
        <taxon>Hansschlegelia</taxon>
    </lineage>
</organism>
<name>A0A4Q0ME68_9HYPH</name>
<dbReference type="Proteomes" id="UP000289708">
    <property type="component" value="Unassembled WGS sequence"/>
</dbReference>
<keyword evidence="2" id="KW-1185">Reference proteome</keyword>
<accession>A0A4Q0ME68</accession>
<evidence type="ECO:0008006" key="3">
    <source>
        <dbReference type="Google" id="ProtNLM"/>
    </source>
</evidence>
<comment type="caution">
    <text evidence="1">The sequence shown here is derived from an EMBL/GenBank/DDBJ whole genome shotgun (WGS) entry which is preliminary data.</text>
</comment>